<accession>A0A8W8NZ28</accession>
<evidence type="ECO:0000256" key="1">
    <source>
        <dbReference type="SAM" id="MobiDB-lite"/>
    </source>
</evidence>
<dbReference type="GO" id="GO:0006281">
    <property type="term" value="P:DNA repair"/>
    <property type="evidence" value="ECO:0007669"/>
    <property type="project" value="UniProtKB-ARBA"/>
</dbReference>
<protein>
    <submittedName>
        <fullName evidence="2">Uncharacterized protein</fullName>
    </submittedName>
</protein>
<reference evidence="2" key="1">
    <citation type="submission" date="2022-08" db="UniProtKB">
        <authorList>
            <consortium name="EnsemblMetazoa"/>
        </authorList>
    </citation>
    <scope>IDENTIFICATION</scope>
    <source>
        <strain evidence="2">05x7-T-G4-1.051#20</strain>
    </source>
</reference>
<organism evidence="2 3">
    <name type="scientific">Magallana gigas</name>
    <name type="common">Pacific oyster</name>
    <name type="synonym">Crassostrea gigas</name>
    <dbReference type="NCBI Taxonomy" id="29159"/>
    <lineage>
        <taxon>Eukaryota</taxon>
        <taxon>Metazoa</taxon>
        <taxon>Spiralia</taxon>
        <taxon>Lophotrochozoa</taxon>
        <taxon>Mollusca</taxon>
        <taxon>Bivalvia</taxon>
        <taxon>Autobranchia</taxon>
        <taxon>Pteriomorphia</taxon>
        <taxon>Ostreida</taxon>
        <taxon>Ostreoidea</taxon>
        <taxon>Ostreidae</taxon>
        <taxon>Magallana</taxon>
    </lineage>
</organism>
<dbReference type="InterPro" id="IPR051703">
    <property type="entry name" value="NF-kappa-B_Signaling_Reg"/>
</dbReference>
<feature type="region of interest" description="Disordered" evidence="1">
    <location>
        <begin position="77"/>
        <end position="115"/>
    </location>
</feature>
<evidence type="ECO:0000313" key="3">
    <source>
        <dbReference type="Proteomes" id="UP000005408"/>
    </source>
</evidence>
<dbReference type="EnsemblMetazoa" id="G8774.1">
    <property type="protein sequence ID" value="G8774.1:cds"/>
    <property type="gene ID" value="G8774"/>
</dbReference>
<dbReference type="PANTHER" id="PTHR46609:SF8">
    <property type="entry name" value="YQAJ VIRAL RECOMBINASE DOMAIN-CONTAINING PROTEIN"/>
    <property type="match status" value="1"/>
</dbReference>
<dbReference type="AlphaFoldDB" id="A0A8W8NZ28"/>
<sequence length="321" mass="36262">MLGCDWRGAGDYVGTNLKFNTLVFRCFFKSGFLHVFKSPELRIIEIQDGDATCGNIDAPDHVKVFLSTELCKKHQDDDTSAVSSSSSSSSPSSTSSSSPSTSADNADSSHSEMKTTVTLEVQTTSNVAYPHIQIFFEKLHVLEITVIVLSGRPDLIPCLKDLTISCLKDSKDFLMDELVPDPISDLLFEKRAIDIFTHDKLTETNRRRQQTEVAKYLEGEIIEVMCFYSAKDTEIKDAVETVTGFFLETSDGYLHLKDDGDYYHQIQGQLYINKKKCCDLIVWIPTDLAIIRIVKDINWSANIEKLIDFYFRSFISEVNKK</sequence>
<dbReference type="PANTHER" id="PTHR46609">
    <property type="entry name" value="EXONUCLEASE, PHAGE-TYPE/RECB, C-TERMINAL DOMAIN-CONTAINING PROTEIN"/>
    <property type="match status" value="1"/>
</dbReference>
<evidence type="ECO:0000313" key="2">
    <source>
        <dbReference type="EnsemblMetazoa" id="G8774.1:cds"/>
    </source>
</evidence>
<dbReference type="Proteomes" id="UP000005408">
    <property type="component" value="Unassembled WGS sequence"/>
</dbReference>
<dbReference type="InterPro" id="IPR011335">
    <property type="entry name" value="Restrct_endonuc-II-like"/>
</dbReference>
<dbReference type="SUPFAM" id="SSF52980">
    <property type="entry name" value="Restriction endonuclease-like"/>
    <property type="match status" value="1"/>
</dbReference>
<feature type="compositionally biased region" description="Low complexity" evidence="1">
    <location>
        <begin position="80"/>
        <end position="106"/>
    </location>
</feature>
<dbReference type="InterPro" id="IPR011604">
    <property type="entry name" value="PDDEXK-like_dom_sf"/>
</dbReference>
<name>A0A8W8NZ28_MAGGI</name>
<proteinExistence type="predicted"/>
<dbReference type="Gene3D" id="3.90.320.10">
    <property type="match status" value="1"/>
</dbReference>
<keyword evidence="3" id="KW-1185">Reference proteome</keyword>